<evidence type="ECO:0000313" key="2">
    <source>
        <dbReference type="EMBL" id="CAD7406840.1"/>
    </source>
</evidence>
<dbReference type="AlphaFoldDB" id="A0A7R9D2E0"/>
<gene>
    <name evidence="2" type="ORF">TCEB3V08_LOCUS8719</name>
</gene>
<proteinExistence type="predicted"/>
<accession>A0A7R9D2E0</accession>
<protein>
    <submittedName>
        <fullName evidence="2">Uncharacterized protein</fullName>
    </submittedName>
</protein>
<dbReference type="EMBL" id="OC319962">
    <property type="protein sequence ID" value="CAD7406840.1"/>
    <property type="molecule type" value="Genomic_DNA"/>
</dbReference>
<reference evidence="2" key="1">
    <citation type="submission" date="2020-11" db="EMBL/GenBank/DDBJ databases">
        <authorList>
            <person name="Tran Van P."/>
        </authorList>
    </citation>
    <scope>NUCLEOTIDE SEQUENCE</scope>
</reference>
<evidence type="ECO:0000256" key="1">
    <source>
        <dbReference type="SAM" id="MobiDB-lite"/>
    </source>
</evidence>
<organism evidence="2">
    <name type="scientific">Timema cristinae</name>
    <name type="common">Walking stick</name>
    <dbReference type="NCBI Taxonomy" id="61476"/>
    <lineage>
        <taxon>Eukaryota</taxon>
        <taxon>Metazoa</taxon>
        <taxon>Ecdysozoa</taxon>
        <taxon>Arthropoda</taxon>
        <taxon>Hexapoda</taxon>
        <taxon>Insecta</taxon>
        <taxon>Pterygota</taxon>
        <taxon>Neoptera</taxon>
        <taxon>Polyneoptera</taxon>
        <taxon>Phasmatodea</taxon>
        <taxon>Timematodea</taxon>
        <taxon>Timematoidea</taxon>
        <taxon>Timematidae</taxon>
        <taxon>Timema</taxon>
    </lineage>
</organism>
<feature type="compositionally biased region" description="Polar residues" evidence="1">
    <location>
        <begin position="29"/>
        <end position="40"/>
    </location>
</feature>
<feature type="region of interest" description="Disordered" evidence="1">
    <location>
        <begin position="20"/>
        <end position="43"/>
    </location>
</feature>
<name>A0A7R9D2E0_TIMCR</name>
<sequence>MEMPMMTTGEHCGLILGQVEQELPRDSDSSSAPPTRNTGTVALLSLRPRTYRQMEPSPGERASGIF</sequence>